<dbReference type="AlphaFoldDB" id="A0AAD5CF62"/>
<dbReference type="Proteomes" id="UP001206925">
    <property type="component" value="Unassembled WGS sequence"/>
</dbReference>
<dbReference type="Pfam" id="PF00646">
    <property type="entry name" value="F-box"/>
    <property type="match status" value="1"/>
</dbReference>
<organism evidence="2 3">
    <name type="scientific">Ambrosia artemisiifolia</name>
    <name type="common">Common ragweed</name>
    <dbReference type="NCBI Taxonomy" id="4212"/>
    <lineage>
        <taxon>Eukaryota</taxon>
        <taxon>Viridiplantae</taxon>
        <taxon>Streptophyta</taxon>
        <taxon>Embryophyta</taxon>
        <taxon>Tracheophyta</taxon>
        <taxon>Spermatophyta</taxon>
        <taxon>Magnoliopsida</taxon>
        <taxon>eudicotyledons</taxon>
        <taxon>Gunneridae</taxon>
        <taxon>Pentapetalae</taxon>
        <taxon>asterids</taxon>
        <taxon>campanulids</taxon>
        <taxon>Asterales</taxon>
        <taxon>Asteraceae</taxon>
        <taxon>Asteroideae</taxon>
        <taxon>Heliantheae alliance</taxon>
        <taxon>Heliantheae</taxon>
        <taxon>Ambrosia</taxon>
    </lineage>
</organism>
<keyword evidence="3" id="KW-1185">Reference proteome</keyword>
<feature type="domain" description="F-box" evidence="1">
    <location>
        <begin position="5"/>
        <end position="40"/>
    </location>
</feature>
<dbReference type="InterPro" id="IPR036047">
    <property type="entry name" value="F-box-like_dom_sf"/>
</dbReference>
<evidence type="ECO:0000259" key="1">
    <source>
        <dbReference type="PROSITE" id="PS50181"/>
    </source>
</evidence>
<reference evidence="2" key="1">
    <citation type="submission" date="2022-06" db="EMBL/GenBank/DDBJ databases">
        <title>Uncovering the hologenomic basis of an extraordinary plant invasion.</title>
        <authorList>
            <person name="Bieker V.C."/>
            <person name="Martin M.D."/>
            <person name="Gilbert T."/>
            <person name="Hodgins K."/>
            <person name="Battlay P."/>
            <person name="Petersen B."/>
            <person name="Wilson J."/>
        </authorList>
    </citation>
    <scope>NUCLEOTIDE SEQUENCE</scope>
    <source>
        <strain evidence="2">AA19_3_7</strain>
        <tissue evidence="2">Leaf</tissue>
    </source>
</reference>
<evidence type="ECO:0000313" key="2">
    <source>
        <dbReference type="EMBL" id="KAI7739805.1"/>
    </source>
</evidence>
<name>A0AAD5CF62_AMBAR</name>
<gene>
    <name evidence="2" type="ORF">M8C21_024269</name>
</gene>
<comment type="caution">
    <text evidence="2">The sequence shown here is derived from an EMBL/GenBank/DDBJ whole genome shotgun (WGS) entry which is preliminary data.</text>
</comment>
<sequence>MGSRCDQLSGLPDELIHKILSFVDIKQAIKTTTLSSRWSSRSLKHLTLTRCIYKHPITATPTCELPTLTTLNLHRVTFYDDSTTDKCSGLFSNFANLKNITLKDCHMEGSKDFDIRHPKLSNLTLEDGCQGVNVATPQLKNLTIRYWQKMFMISAPNLASFHYKDCYANLQLSADLLHLEKADIWISHPSLDKENAHKIVRLLQQLRSVKFLTLNLEIIELLTSSSVLVSHQPSPFANLKSLHIYPAYATKVVTQPQVTMSAEVKSYLLDGSPGATFTLVSHEEIRARTLMRELQLQLKQWEKNSETNTIDMKQDKSAMESHMATLPEQVEVEHQLDTNMKRQFWERMTHINKQFKKEHKNIRYTISLLRKIEGVLEKLPPTSYRAKLQVSFSSLRAEVDASMDVMVDRLKIQCDKKPRLLS</sequence>
<dbReference type="InterPro" id="IPR032675">
    <property type="entry name" value="LRR_dom_sf"/>
</dbReference>
<dbReference type="PANTHER" id="PTHR34223:SF101">
    <property type="entry name" value="F-BOX DOMAIN-CONTAINING PROTEIN"/>
    <property type="match status" value="1"/>
</dbReference>
<dbReference type="SUPFAM" id="SSF81383">
    <property type="entry name" value="F-box domain"/>
    <property type="match status" value="1"/>
</dbReference>
<evidence type="ECO:0000313" key="3">
    <source>
        <dbReference type="Proteomes" id="UP001206925"/>
    </source>
</evidence>
<dbReference type="InterPro" id="IPR001810">
    <property type="entry name" value="F-box_dom"/>
</dbReference>
<proteinExistence type="predicted"/>
<dbReference type="PANTHER" id="PTHR34223">
    <property type="entry name" value="OS11G0201299 PROTEIN"/>
    <property type="match status" value="1"/>
</dbReference>
<protein>
    <recommendedName>
        <fullName evidence="1">F-box domain-containing protein</fullName>
    </recommendedName>
</protein>
<dbReference type="PROSITE" id="PS50181">
    <property type="entry name" value="FBOX"/>
    <property type="match status" value="1"/>
</dbReference>
<dbReference type="EMBL" id="JAMZMK010008565">
    <property type="protein sequence ID" value="KAI7739805.1"/>
    <property type="molecule type" value="Genomic_DNA"/>
</dbReference>
<dbReference type="SUPFAM" id="SSF52058">
    <property type="entry name" value="L domain-like"/>
    <property type="match status" value="1"/>
</dbReference>
<dbReference type="Gene3D" id="3.80.10.10">
    <property type="entry name" value="Ribonuclease Inhibitor"/>
    <property type="match status" value="1"/>
</dbReference>
<accession>A0AAD5CF62</accession>
<dbReference type="InterPro" id="IPR053197">
    <property type="entry name" value="F-box_SCFL_complex_component"/>
</dbReference>